<evidence type="ECO:0000313" key="2">
    <source>
        <dbReference type="Proteomes" id="UP000053327"/>
    </source>
</evidence>
<organism evidence="1 2">
    <name type="scientific">Plasmodium vivax (strain Brazil I)</name>
    <dbReference type="NCBI Taxonomy" id="1033975"/>
    <lineage>
        <taxon>Eukaryota</taxon>
        <taxon>Sar</taxon>
        <taxon>Alveolata</taxon>
        <taxon>Apicomplexa</taxon>
        <taxon>Aconoidasida</taxon>
        <taxon>Haemosporida</taxon>
        <taxon>Plasmodiidae</taxon>
        <taxon>Plasmodium</taxon>
        <taxon>Plasmodium (Plasmodium)</taxon>
    </lineage>
</organism>
<accession>A0A0J9T177</accession>
<sequence>MRSYLHVLLYNHLHFSIQYKHISSLLNCQKHFDESTVLKDRELVSPCNTIASHVSGTHAFVAPCQNIIKYLNHIQYSSYDGINKIDRCRYLNFYIHKQINSNYSNPLTQNTYNTYIQAFKSRYPELNVCNDNMKYIDKEVIVNIKKILDMYIKLDKVIKASDINQDNICSSATECLGTYRSFESDCKEGSHNNELCNALENFRSYLVNSTAGMGCMESIIFPSFNVAQEKTLELEGSRTAAASLQMKDPTDEEVPDLKSSNSKTITAISTTLLLFPSLFSLYKVYKEFLSKQKSGVQIIIIYIHN</sequence>
<name>A0A0J9T177_PLAV1</name>
<gene>
    <name evidence="1" type="ORF">PVBG_06217</name>
</gene>
<dbReference type="AlphaFoldDB" id="A0A0J9T177"/>
<evidence type="ECO:0000313" key="1">
    <source>
        <dbReference type="EMBL" id="KMZ88781.1"/>
    </source>
</evidence>
<proteinExistence type="predicted"/>
<reference evidence="1 2" key="1">
    <citation type="submission" date="2011-08" db="EMBL/GenBank/DDBJ databases">
        <title>The Genome Sequence of Plasmodium vivax Brazil I.</title>
        <authorList>
            <consortium name="The Broad Institute Genome Sequencing Platform"/>
            <consortium name="The Broad Institute Genome Sequencing Center for Infectious Disease"/>
            <person name="Neafsey D."/>
            <person name="Carlton J."/>
            <person name="Barnwell J."/>
            <person name="Collins W."/>
            <person name="Escalante A."/>
            <person name="Mullikin J."/>
            <person name="Saul A."/>
            <person name="Guigo R."/>
            <person name="Camara F."/>
            <person name="Young S.K."/>
            <person name="Zeng Q."/>
            <person name="Gargeya S."/>
            <person name="Fitzgerald M."/>
            <person name="Haas B."/>
            <person name="Abouelleil A."/>
            <person name="Alvarado L."/>
            <person name="Arachchi H.M."/>
            <person name="Berlin A."/>
            <person name="Brown A."/>
            <person name="Chapman S.B."/>
            <person name="Chen Z."/>
            <person name="Dunbar C."/>
            <person name="Freedman E."/>
            <person name="Gearin G."/>
            <person name="Gellesch M."/>
            <person name="Goldberg J."/>
            <person name="Griggs A."/>
            <person name="Gujja S."/>
            <person name="Heiman D."/>
            <person name="Howarth C."/>
            <person name="Larson L."/>
            <person name="Lui A."/>
            <person name="MacDonald P.J.P."/>
            <person name="Montmayeur A."/>
            <person name="Murphy C."/>
            <person name="Neiman D."/>
            <person name="Pearson M."/>
            <person name="Priest M."/>
            <person name="Roberts A."/>
            <person name="Saif S."/>
            <person name="Shea T."/>
            <person name="Shenoy N."/>
            <person name="Sisk P."/>
            <person name="Stolte C."/>
            <person name="Sykes S."/>
            <person name="Wortman J."/>
            <person name="Nusbaum C."/>
            <person name="Birren B."/>
        </authorList>
    </citation>
    <scope>NUCLEOTIDE SEQUENCE [LARGE SCALE GENOMIC DNA]</scope>
    <source>
        <strain evidence="1 2">Brazil I</strain>
    </source>
</reference>
<dbReference type="Proteomes" id="UP000053327">
    <property type="component" value="Unassembled WGS sequence"/>
</dbReference>
<protein>
    <submittedName>
        <fullName evidence="1">Uncharacterized protein</fullName>
    </submittedName>
</protein>
<dbReference type="OrthoDB" id="10659189at2759"/>
<dbReference type="EMBL" id="KQ234752">
    <property type="protein sequence ID" value="KMZ88781.1"/>
    <property type="molecule type" value="Genomic_DNA"/>
</dbReference>